<organism evidence="2 3">
    <name type="scientific">Emiliania huxleyi (strain CCMP1516)</name>
    <dbReference type="NCBI Taxonomy" id="280463"/>
    <lineage>
        <taxon>Eukaryota</taxon>
        <taxon>Haptista</taxon>
        <taxon>Haptophyta</taxon>
        <taxon>Prymnesiophyceae</taxon>
        <taxon>Isochrysidales</taxon>
        <taxon>Noelaerhabdaceae</taxon>
        <taxon>Emiliania</taxon>
    </lineage>
</organism>
<proteinExistence type="predicted"/>
<keyword evidence="3" id="KW-1185">Reference proteome</keyword>
<dbReference type="GeneID" id="17269649"/>
<evidence type="ECO:0000313" key="2">
    <source>
        <dbReference type="EnsemblProtists" id="EOD24103"/>
    </source>
</evidence>
<evidence type="ECO:0000256" key="1">
    <source>
        <dbReference type="SAM" id="Phobius"/>
    </source>
</evidence>
<dbReference type="GO" id="GO:0004497">
    <property type="term" value="F:monooxygenase activity"/>
    <property type="evidence" value="ECO:0007669"/>
    <property type="project" value="InterPro"/>
</dbReference>
<dbReference type="OMA" id="SEAYMAR"/>
<keyword evidence="1" id="KW-1133">Transmembrane helix</keyword>
<feature type="transmembrane region" description="Helical" evidence="1">
    <location>
        <begin position="98"/>
        <end position="117"/>
    </location>
</feature>
<accession>A0A0D3JKR8</accession>
<dbReference type="RefSeq" id="XP_005776532.1">
    <property type="nucleotide sequence ID" value="XM_005776475.1"/>
</dbReference>
<dbReference type="SUPFAM" id="SSF48264">
    <property type="entry name" value="Cytochrome P450"/>
    <property type="match status" value="1"/>
</dbReference>
<dbReference type="PaxDb" id="2903-EOD24103"/>
<dbReference type="GO" id="GO:0005506">
    <property type="term" value="F:iron ion binding"/>
    <property type="evidence" value="ECO:0007669"/>
    <property type="project" value="InterPro"/>
</dbReference>
<dbReference type="KEGG" id="ehx:EMIHUDRAFT_434976"/>
<dbReference type="HOGENOM" id="CLU_464982_0_0_1"/>
<dbReference type="RefSeq" id="XP_005779624.1">
    <property type="nucleotide sequence ID" value="XM_005779567.1"/>
</dbReference>
<evidence type="ECO:0008006" key="4">
    <source>
        <dbReference type="Google" id="ProtNLM"/>
    </source>
</evidence>
<dbReference type="Gene3D" id="1.10.630.10">
    <property type="entry name" value="Cytochrome P450"/>
    <property type="match status" value="1"/>
</dbReference>
<dbReference type="AlphaFoldDB" id="A0A0D3JKR8"/>
<dbReference type="KEGG" id="ehx:EMIHUDRAFT_435560"/>
<dbReference type="GO" id="GO:0020037">
    <property type="term" value="F:heme binding"/>
    <property type="evidence" value="ECO:0007669"/>
    <property type="project" value="InterPro"/>
</dbReference>
<dbReference type="EnsemblProtists" id="EOD27195">
    <property type="protein sequence ID" value="EOD27195"/>
    <property type="gene ID" value="EMIHUDRAFT_434976"/>
</dbReference>
<sequence length="587" mass="65015">MSKPTSAKPSEAYMARKRNAAKVNAVTTGEAPWGNIETNVLSKPPENVSADASWASVIGMWLLLPLNILQAIFGALLPIVYRNYSWWAAQSVGCGRPFLLAWTWWRYVLTGLLALILPCTGGGSRLRLFRWEWAAFGKGEYWYHGEGVWAWTYAMVDAIQKGSQARKAAFGCIAAAIPDLFPKGILIFLPNSGKSPEAEASPAAEEKNEWWWMRQEFHKIFFAGNPGYYERLQNIGPYLKKNGVVPDRSKLDDKEYLNGLVVQCVMYVIFDAYAEGGTIGSTGLDRSVPANWDHAEYEPIWLSPDEVSQMVNWRGYAAYWVLPRLLQRFLFNFLIGRVKGLRKDSADLVDKHRLRAPFEKMNSQLPVQYRSEYGVELMDKVFFIFGFAGIGGTSAGVESTGQFLQGKTGEIGDGLVTFPPGYDGFAMWKDGDSSTRHNFIREVCRLDPPVTSATTSFVAEKTILLYNGVGCPNACGGNKETTFPKGTLNQYTLSMANRDPTTFAEPQTFNPTGPGAARAPRAFRLARRLPPGHALTWNGAFKSTAPGPEPDALAAQYPRICPGRKLSIYIIEAIINALILEDAPTAP</sequence>
<dbReference type="Proteomes" id="UP000013827">
    <property type="component" value="Unassembled WGS sequence"/>
</dbReference>
<evidence type="ECO:0000313" key="3">
    <source>
        <dbReference type="Proteomes" id="UP000013827"/>
    </source>
</evidence>
<dbReference type="EnsemblProtists" id="EOD24103">
    <property type="protein sequence ID" value="EOD24103"/>
    <property type="gene ID" value="EMIHUDRAFT_435560"/>
</dbReference>
<reference evidence="3" key="1">
    <citation type="journal article" date="2013" name="Nature">
        <title>Pan genome of the phytoplankton Emiliania underpins its global distribution.</title>
        <authorList>
            <person name="Read B.A."/>
            <person name="Kegel J."/>
            <person name="Klute M.J."/>
            <person name="Kuo A."/>
            <person name="Lefebvre S.C."/>
            <person name="Maumus F."/>
            <person name="Mayer C."/>
            <person name="Miller J."/>
            <person name="Monier A."/>
            <person name="Salamov A."/>
            <person name="Young J."/>
            <person name="Aguilar M."/>
            <person name="Claverie J.M."/>
            <person name="Frickenhaus S."/>
            <person name="Gonzalez K."/>
            <person name="Herman E.K."/>
            <person name="Lin Y.C."/>
            <person name="Napier J."/>
            <person name="Ogata H."/>
            <person name="Sarno A.F."/>
            <person name="Shmutz J."/>
            <person name="Schroeder D."/>
            <person name="de Vargas C."/>
            <person name="Verret F."/>
            <person name="von Dassow P."/>
            <person name="Valentin K."/>
            <person name="Van de Peer Y."/>
            <person name="Wheeler G."/>
            <person name="Dacks J.B."/>
            <person name="Delwiche C.F."/>
            <person name="Dyhrman S.T."/>
            <person name="Glockner G."/>
            <person name="John U."/>
            <person name="Richards T."/>
            <person name="Worden A.Z."/>
            <person name="Zhang X."/>
            <person name="Grigoriev I.V."/>
            <person name="Allen A.E."/>
            <person name="Bidle K."/>
            <person name="Borodovsky M."/>
            <person name="Bowler C."/>
            <person name="Brownlee C."/>
            <person name="Cock J.M."/>
            <person name="Elias M."/>
            <person name="Gladyshev V.N."/>
            <person name="Groth M."/>
            <person name="Guda C."/>
            <person name="Hadaegh A."/>
            <person name="Iglesias-Rodriguez M.D."/>
            <person name="Jenkins J."/>
            <person name="Jones B.M."/>
            <person name="Lawson T."/>
            <person name="Leese F."/>
            <person name="Lindquist E."/>
            <person name="Lobanov A."/>
            <person name="Lomsadze A."/>
            <person name="Malik S.B."/>
            <person name="Marsh M.E."/>
            <person name="Mackinder L."/>
            <person name="Mock T."/>
            <person name="Mueller-Roeber B."/>
            <person name="Pagarete A."/>
            <person name="Parker M."/>
            <person name="Probert I."/>
            <person name="Quesneville H."/>
            <person name="Raines C."/>
            <person name="Rensing S.A."/>
            <person name="Riano-Pachon D.M."/>
            <person name="Richier S."/>
            <person name="Rokitta S."/>
            <person name="Shiraiwa Y."/>
            <person name="Soanes D.M."/>
            <person name="van der Giezen M."/>
            <person name="Wahlund T.M."/>
            <person name="Williams B."/>
            <person name="Wilson W."/>
            <person name="Wolfe G."/>
            <person name="Wurch L.L."/>
        </authorList>
    </citation>
    <scope>NUCLEOTIDE SEQUENCE</scope>
</reference>
<feature type="transmembrane region" description="Helical" evidence="1">
    <location>
        <begin position="54"/>
        <end position="77"/>
    </location>
</feature>
<keyword evidence="1" id="KW-0812">Transmembrane</keyword>
<reference evidence="2" key="2">
    <citation type="submission" date="2024-10" db="UniProtKB">
        <authorList>
            <consortium name="EnsemblProtists"/>
        </authorList>
    </citation>
    <scope>IDENTIFICATION</scope>
</reference>
<dbReference type="GeneID" id="17272741"/>
<dbReference type="GO" id="GO:0016705">
    <property type="term" value="F:oxidoreductase activity, acting on paired donors, with incorporation or reduction of molecular oxygen"/>
    <property type="evidence" value="ECO:0007669"/>
    <property type="project" value="InterPro"/>
</dbReference>
<dbReference type="InterPro" id="IPR036396">
    <property type="entry name" value="Cyt_P450_sf"/>
</dbReference>
<name>A0A0D3JKR8_EMIH1</name>
<protein>
    <recommendedName>
        <fullName evidence="4">Cytochrome P450</fullName>
    </recommendedName>
</protein>
<keyword evidence="1" id="KW-0472">Membrane</keyword>